<keyword evidence="5" id="KW-0788">Thiol protease</keyword>
<dbReference type="PROSITE" id="PS00972">
    <property type="entry name" value="USP_1"/>
    <property type="match status" value="1"/>
</dbReference>
<evidence type="ECO:0000256" key="1">
    <source>
        <dbReference type="ARBA" id="ARBA00022723"/>
    </source>
</evidence>
<feature type="domain" description="USP" evidence="7">
    <location>
        <begin position="219"/>
        <end position="532"/>
    </location>
</feature>
<feature type="compositionally biased region" description="Basic and acidic residues" evidence="6">
    <location>
        <begin position="565"/>
        <end position="576"/>
    </location>
</feature>
<dbReference type="GO" id="GO:0006508">
    <property type="term" value="P:proteolysis"/>
    <property type="evidence" value="ECO:0007669"/>
    <property type="project" value="UniProtKB-KW"/>
</dbReference>
<keyword evidence="5" id="KW-0833">Ubl conjugation pathway</keyword>
<dbReference type="InterPro" id="IPR050164">
    <property type="entry name" value="Peptidase_C19"/>
</dbReference>
<dbReference type="InterPro" id="IPR038765">
    <property type="entry name" value="Papain-like_cys_pep_sf"/>
</dbReference>
<dbReference type="Pfam" id="PF02148">
    <property type="entry name" value="zf-UBP"/>
    <property type="match status" value="1"/>
</dbReference>
<accession>A0AAD4LJY5</accession>
<proteinExistence type="inferred from homology"/>
<protein>
    <recommendedName>
        <fullName evidence="5">Ubiquitin carboxyl-terminal hydrolase</fullName>
        <ecNumber evidence="5">3.4.19.12</ecNumber>
    </recommendedName>
</protein>
<dbReference type="PANTHER" id="PTHR24006">
    <property type="entry name" value="UBIQUITIN CARBOXYL-TERMINAL HYDROLASE"/>
    <property type="match status" value="1"/>
</dbReference>
<evidence type="ECO:0000256" key="2">
    <source>
        <dbReference type="ARBA" id="ARBA00022771"/>
    </source>
</evidence>
<dbReference type="InterPro" id="IPR001607">
    <property type="entry name" value="Znf_UBP"/>
</dbReference>
<comment type="catalytic activity">
    <reaction evidence="5">
        <text>Thiol-dependent hydrolysis of ester, thioester, amide, peptide and isopeptide bonds formed by the C-terminal Gly of ubiquitin (a 76-residue protein attached to proteins as an intracellular targeting signal).</text>
        <dbReference type="EC" id="3.4.19.12"/>
    </reaction>
</comment>
<dbReference type="EC" id="3.4.19.12" evidence="5"/>
<dbReference type="InterPro" id="IPR028889">
    <property type="entry name" value="USP"/>
</dbReference>
<feature type="region of interest" description="Disordered" evidence="6">
    <location>
        <begin position="565"/>
        <end position="587"/>
    </location>
</feature>
<name>A0AAD4LJY5_9AGAM</name>
<evidence type="ECO:0000259" key="8">
    <source>
        <dbReference type="PROSITE" id="PS50271"/>
    </source>
</evidence>
<keyword evidence="5" id="KW-0645">Protease</keyword>
<dbReference type="Gene3D" id="3.90.70.10">
    <property type="entry name" value="Cysteine proteinases"/>
    <property type="match status" value="1"/>
</dbReference>
<dbReference type="EMBL" id="JAKELL010000031">
    <property type="protein sequence ID" value="KAH8990250.1"/>
    <property type="molecule type" value="Genomic_DNA"/>
</dbReference>
<keyword evidence="5" id="KW-0378">Hydrolase</keyword>
<dbReference type="AlphaFoldDB" id="A0AAD4LJY5"/>
<dbReference type="GO" id="GO:0016579">
    <property type="term" value="P:protein deubiquitination"/>
    <property type="evidence" value="ECO:0007669"/>
    <property type="project" value="InterPro"/>
</dbReference>
<feature type="region of interest" description="Disordered" evidence="6">
    <location>
        <begin position="26"/>
        <end position="46"/>
    </location>
</feature>
<evidence type="ECO:0000256" key="5">
    <source>
        <dbReference type="RuleBase" id="RU366025"/>
    </source>
</evidence>
<dbReference type="InterPro" id="IPR013083">
    <property type="entry name" value="Znf_RING/FYVE/PHD"/>
</dbReference>
<evidence type="ECO:0000313" key="10">
    <source>
        <dbReference type="Proteomes" id="UP001201163"/>
    </source>
</evidence>
<dbReference type="PROSITE" id="PS50235">
    <property type="entry name" value="USP_3"/>
    <property type="match status" value="1"/>
</dbReference>
<dbReference type="PROSITE" id="PS00973">
    <property type="entry name" value="USP_2"/>
    <property type="match status" value="1"/>
</dbReference>
<evidence type="ECO:0000259" key="7">
    <source>
        <dbReference type="PROSITE" id="PS50235"/>
    </source>
</evidence>
<keyword evidence="10" id="KW-1185">Reference proteome</keyword>
<dbReference type="SUPFAM" id="SSF54001">
    <property type="entry name" value="Cysteine proteinases"/>
    <property type="match status" value="1"/>
</dbReference>
<keyword evidence="3" id="KW-0862">Zinc</keyword>
<dbReference type="InterPro" id="IPR018200">
    <property type="entry name" value="USP_CS"/>
</dbReference>
<dbReference type="Gene3D" id="3.30.40.10">
    <property type="entry name" value="Zinc/RING finger domain, C3HC4 (zinc finger)"/>
    <property type="match status" value="1"/>
</dbReference>
<sequence length="587" mass="65850">MARARETEDSGPPRLPVRIRILERTMAASPNSATRSRTSSPATPDGLFDESIDTSRCSHISTLLSDTAESELVLKTFRRAVAWKAQRTHDALHSAKRRKVASPICGTCGLTMPRPFVCLECAFSGCWQDEHILEHLKDKGHRFCVDTQLGIVYCKECQDMIYDHTLDNIYQQVILKIEERETKLLDEKRPRESYQPWKPGEKDIAALENTTPLPCQGRRGLLNLGQTCFLNATLQGLLHNPLLRNYFLGDKHNPRWCKKTKEKEDCACCELDRLFSATHTPPPQPAFGPTALLATTWRASGSLAGYAQQDAHECLIALLNAAHTSARGSTLLKCNCIVHSTFGGLLQSDVRCPRCNSMSETMDPCLDISLGLGPGQNTLAGCLKRYTQFESLSVKDWSCQKCSKVSQEANKRLSIKRLPPVLSIQFKRFEQRGTETYKIDTPVRVPSSINMAPYTTTALDGGGTYPGPEAMYDYELFAVVNHEGQIDNGHYTSFARFQDTWCRFDDDKVTPATLAEVLGTTAPIYMAFYVKRRLDYKPHTTPSYVLTRESEAVREREALAAKARAEKEQAREREREVEDELLATVGV</sequence>
<feature type="compositionally biased region" description="Low complexity" evidence="6">
    <location>
        <begin position="27"/>
        <end position="44"/>
    </location>
</feature>
<dbReference type="Proteomes" id="UP001201163">
    <property type="component" value="Unassembled WGS sequence"/>
</dbReference>
<dbReference type="GO" id="GO:0008270">
    <property type="term" value="F:zinc ion binding"/>
    <property type="evidence" value="ECO:0007669"/>
    <property type="project" value="UniProtKB-KW"/>
</dbReference>
<dbReference type="GO" id="GO:0005634">
    <property type="term" value="C:nucleus"/>
    <property type="evidence" value="ECO:0007669"/>
    <property type="project" value="TreeGrafter"/>
</dbReference>
<gene>
    <name evidence="9" type="ORF">EDB92DRAFT_1865196</name>
</gene>
<keyword evidence="2 4" id="KW-0863">Zinc-finger</keyword>
<dbReference type="PANTHER" id="PTHR24006:SF937">
    <property type="entry name" value="UBIQUITIN CARBOXYL-TERMINAL HYDROLASE"/>
    <property type="match status" value="1"/>
</dbReference>
<dbReference type="InterPro" id="IPR001394">
    <property type="entry name" value="Peptidase_C19_UCH"/>
</dbReference>
<evidence type="ECO:0000256" key="6">
    <source>
        <dbReference type="SAM" id="MobiDB-lite"/>
    </source>
</evidence>
<dbReference type="SUPFAM" id="SSF57850">
    <property type="entry name" value="RING/U-box"/>
    <property type="match status" value="1"/>
</dbReference>
<comment type="caution">
    <text evidence="9">The sequence shown here is derived from an EMBL/GenBank/DDBJ whole genome shotgun (WGS) entry which is preliminary data.</text>
</comment>
<evidence type="ECO:0000313" key="9">
    <source>
        <dbReference type="EMBL" id="KAH8990250.1"/>
    </source>
</evidence>
<evidence type="ECO:0000256" key="3">
    <source>
        <dbReference type="ARBA" id="ARBA00022833"/>
    </source>
</evidence>
<dbReference type="Pfam" id="PF00443">
    <property type="entry name" value="UCH"/>
    <property type="match status" value="1"/>
</dbReference>
<dbReference type="GO" id="GO:0004843">
    <property type="term" value="F:cysteine-type deubiquitinase activity"/>
    <property type="evidence" value="ECO:0007669"/>
    <property type="project" value="UniProtKB-UniRule"/>
</dbReference>
<organism evidence="9 10">
    <name type="scientific">Lactarius akahatsu</name>
    <dbReference type="NCBI Taxonomy" id="416441"/>
    <lineage>
        <taxon>Eukaryota</taxon>
        <taxon>Fungi</taxon>
        <taxon>Dikarya</taxon>
        <taxon>Basidiomycota</taxon>
        <taxon>Agaricomycotina</taxon>
        <taxon>Agaricomycetes</taxon>
        <taxon>Russulales</taxon>
        <taxon>Russulaceae</taxon>
        <taxon>Lactarius</taxon>
    </lineage>
</organism>
<dbReference type="SMART" id="SM00290">
    <property type="entry name" value="ZnF_UBP"/>
    <property type="match status" value="1"/>
</dbReference>
<reference evidence="9" key="1">
    <citation type="submission" date="2022-01" db="EMBL/GenBank/DDBJ databases">
        <title>Comparative genomics reveals a dynamic genome evolution in the ectomycorrhizal milk-cap (Lactarius) mushrooms.</title>
        <authorList>
            <consortium name="DOE Joint Genome Institute"/>
            <person name="Lebreton A."/>
            <person name="Tang N."/>
            <person name="Kuo A."/>
            <person name="LaButti K."/>
            <person name="Drula E."/>
            <person name="Barry K."/>
            <person name="Clum A."/>
            <person name="Lipzen A."/>
            <person name="Mousain D."/>
            <person name="Ng V."/>
            <person name="Wang R."/>
            <person name="Wang X."/>
            <person name="Dai Y."/>
            <person name="Henrissat B."/>
            <person name="Grigoriev I.V."/>
            <person name="Guerin-Laguette A."/>
            <person name="Yu F."/>
            <person name="Martin F.M."/>
        </authorList>
    </citation>
    <scope>NUCLEOTIDE SEQUENCE</scope>
    <source>
        <strain evidence="9">QP</strain>
    </source>
</reference>
<comment type="similarity">
    <text evidence="5">Belongs to the peptidase C19 family.</text>
</comment>
<keyword evidence="1" id="KW-0479">Metal-binding</keyword>
<evidence type="ECO:0000256" key="4">
    <source>
        <dbReference type="PROSITE-ProRule" id="PRU00502"/>
    </source>
</evidence>
<feature type="domain" description="UBP-type" evidence="8">
    <location>
        <begin position="55"/>
        <end position="180"/>
    </location>
</feature>
<dbReference type="GO" id="GO:0005829">
    <property type="term" value="C:cytosol"/>
    <property type="evidence" value="ECO:0007669"/>
    <property type="project" value="TreeGrafter"/>
</dbReference>
<dbReference type="PROSITE" id="PS50271">
    <property type="entry name" value="ZF_UBP"/>
    <property type="match status" value="1"/>
</dbReference>